<organism evidence="1 2">
    <name type="scientific">Aspergillus aculeatinus CBS 121060</name>
    <dbReference type="NCBI Taxonomy" id="1448322"/>
    <lineage>
        <taxon>Eukaryota</taxon>
        <taxon>Fungi</taxon>
        <taxon>Dikarya</taxon>
        <taxon>Ascomycota</taxon>
        <taxon>Pezizomycotina</taxon>
        <taxon>Eurotiomycetes</taxon>
        <taxon>Eurotiomycetidae</taxon>
        <taxon>Eurotiales</taxon>
        <taxon>Aspergillaceae</taxon>
        <taxon>Aspergillus</taxon>
        <taxon>Aspergillus subgen. Circumdati</taxon>
    </lineage>
</organism>
<evidence type="ECO:0000313" key="2">
    <source>
        <dbReference type="Proteomes" id="UP000249661"/>
    </source>
</evidence>
<dbReference type="Proteomes" id="UP000249661">
    <property type="component" value="Unassembled WGS sequence"/>
</dbReference>
<proteinExistence type="predicted"/>
<gene>
    <name evidence="1" type="ORF">BO66DRAFT_387517</name>
</gene>
<name>A0ACD1HPP1_9EURO</name>
<sequence>MATSPAPNAPPMAGHRCVIVKSRRGGDYSRFRRSPQLQQRTDAQNTRLRELEGGVSVNDQPGQTFMNQTEVNPCGGFQNPLEALLILAQTAANDQPAARVEMKSTRGEIHAMDRDISRLPCGGRLRHLSSRQPHIVEKGIWCLE</sequence>
<protein>
    <submittedName>
        <fullName evidence="1">Uncharacterized protein</fullName>
    </submittedName>
</protein>
<keyword evidence="2" id="KW-1185">Reference proteome</keyword>
<evidence type="ECO:0000313" key="1">
    <source>
        <dbReference type="EMBL" id="RAH75682.1"/>
    </source>
</evidence>
<dbReference type="EMBL" id="KZ824933">
    <property type="protein sequence ID" value="RAH75682.1"/>
    <property type="molecule type" value="Genomic_DNA"/>
</dbReference>
<accession>A0ACD1HPP1</accession>
<reference evidence="1" key="1">
    <citation type="submission" date="2018-02" db="EMBL/GenBank/DDBJ databases">
        <title>The genomes of Aspergillus section Nigri reveals drivers in fungal speciation.</title>
        <authorList>
            <consortium name="DOE Joint Genome Institute"/>
            <person name="Vesth T.C."/>
            <person name="Nybo J."/>
            <person name="Theobald S."/>
            <person name="Brandl J."/>
            <person name="Frisvad J.C."/>
            <person name="Nielsen K.F."/>
            <person name="Lyhne E.K."/>
            <person name="Kogle M.E."/>
            <person name="Kuo A."/>
            <person name="Riley R."/>
            <person name="Clum A."/>
            <person name="Nolan M."/>
            <person name="Lipzen A."/>
            <person name="Salamov A."/>
            <person name="Henrissat B."/>
            <person name="Wiebenga A."/>
            <person name="De vries R.P."/>
            <person name="Grigoriev I.V."/>
            <person name="Mortensen U.H."/>
            <person name="Andersen M.R."/>
            <person name="Baker S.E."/>
        </authorList>
    </citation>
    <scope>NUCLEOTIDE SEQUENCE</scope>
    <source>
        <strain evidence="1">CBS 121060</strain>
    </source>
</reference>